<keyword evidence="3" id="KW-0547">Nucleotide-binding</keyword>
<dbReference type="InterPro" id="IPR011335">
    <property type="entry name" value="Restrct_endonuc-II-like"/>
</dbReference>
<dbReference type="SUPFAM" id="SSF52540">
    <property type="entry name" value="P-loop containing nucleoside triphosphate hydrolases"/>
    <property type="match status" value="1"/>
</dbReference>
<dbReference type="RefSeq" id="WP_349219201.1">
    <property type="nucleotide sequence ID" value="NZ_JBBMFD010000009.1"/>
</dbReference>
<proteinExistence type="predicted"/>
<evidence type="ECO:0000313" key="3">
    <source>
        <dbReference type="EMBL" id="MEQ2440559.1"/>
    </source>
</evidence>
<feature type="domain" description="DUF234" evidence="2">
    <location>
        <begin position="315"/>
        <end position="407"/>
    </location>
</feature>
<evidence type="ECO:0000313" key="4">
    <source>
        <dbReference type="Proteomes" id="UP001489509"/>
    </source>
</evidence>
<dbReference type="InterPro" id="IPR036390">
    <property type="entry name" value="WH_DNA-bd_sf"/>
</dbReference>
<evidence type="ECO:0000259" key="2">
    <source>
        <dbReference type="Pfam" id="PF03008"/>
    </source>
</evidence>
<name>A0ABV1DZR9_9FIRM</name>
<dbReference type="Pfam" id="PF01637">
    <property type="entry name" value="ATPase_2"/>
    <property type="match status" value="1"/>
</dbReference>
<keyword evidence="4" id="KW-1185">Reference proteome</keyword>
<dbReference type="EMBL" id="JBBMFD010000009">
    <property type="protein sequence ID" value="MEQ2440559.1"/>
    <property type="molecule type" value="Genomic_DNA"/>
</dbReference>
<reference evidence="3 4" key="1">
    <citation type="submission" date="2024-03" db="EMBL/GenBank/DDBJ databases">
        <title>Human intestinal bacterial collection.</title>
        <authorList>
            <person name="Pauvert C."/>
            <person name="Hitch T.C.A."/>
            <person name="Clavel T."/>
        </authorList>
    </citation>
    <scope>NUCLEOTIDE SEQUENCE [LARGE SCALE GENOMIC DNA]</scope>
    <source>
        <strain evidence="3 4">CLA-JM-H44</strain>
    </source>
</reference>
<dbReference type="SUPFAM" id="SSF46785">
    <property type="entry name" value="Winged helix' DNA-binding domain"/>
    <property type="match status" value="1"/>
</dbReference>
<dbReference type="InterPro" id="IPR027417">
    <property type="entry name" value="P-loop_NTPase"/>
</dbReference>
<dbReference type="Proteomes" id="UP001489509">
    <property type="component" value="Unassembled WGS sequence"/>
</dbReference>
<accession>A0ABV1DZR9</accession>
<comment type="caution">
    <text evidence="3">The sequence shown here is derived from an EMBL/GenBank/DDBJ whole genome shotgun (WGS) entry which is preliminary data.</text>
</comment>
<dbReference type="InterPro" id="IPR004256">
    <property type="entry name" value="DUF234"/>
</dbReference>
<evidence type="ECO:0000259" key="1">
    <source>
        <dbReference type="Pfam" id="PF01637"/>
    </source>
</evidence>
<dbReference type="Gene3D" id="3.40.50.300">
    <property type="entry name" value="P-loop containing nucleotide triphosphate hydrolases"/>
    <property type="match status" value="1"/>
</dbReference>
<dbReference type="PANTHER" id="PTHR34704:SF1">
    <property type="entry name" value="ATPASE"/>
    <property type="match status" value="1"/>
</dbReference>
<dbReference type="PANTHER" id="PTHR34704">
    <property type="entry name" value="ATPASE"/>
    <property type="match status" value="1"/>
</dbReference>
<sequence length="463" mass="53920">MKKFVDREKELATLESEYAKDRASFVVLYGRRRVGKTALCSEFIRGKHALYFLATEESEAQNRNQFKELAAEYLANPLLKSASVDNWGILFDTISQTPLLQKKVIVLDEFQYLGKANPAFPSIFQKIWEKLKDTNIMVILCGSLITMMEDQTLNYGSPLYGRRTAQIKLKQIPFQYYQDFYPGKSRKELIEYYSITGGVPKYIELFYDDTDIYQAIQNNVLNRSSFLYDEPTFLLQKEVTEIGSYFSVIRTIAQGNHKLSKIAGALEVKQTSLSKYLRTLINLDILEREVPVTEKDPEKSKKGLYKIKDNFLLFWFRFVYPNIGFLESDQEQIVMDKIRKNLVDNHIAFVYEDICRQRMWQLAGEGTWDFTFARVGRWWDNKGEEIDVVATDDDGKNIIFGECKFWKNPVGINILNALEKKAALVDWNRTGRKEWYVLFSISGFTDELKQLVDKRKNLLLIEG</sequence>
<dbReference type="InterPro" id="IPR011579">
    <property type="entry name" value="ATPase_dom"/>
</dbReference>
<gene>
    <name evidence="3" type="ORF">WMO26_06950</name>
</gene>
<protein>
    <submittedName>
        <fullName evidence="3">ATP-binding protein</fullName>
    </submittedName>
</protein>
<dbReference type="SUPFAM" id="SSF52980">
    <property type="entry name" value="Restriction endonuclease-like"/>
    <property type="match status" value="1"/>
</dbReference>
<dbReference type="Pfam" id="PF03008">
    <property type="entry name" value="DUF234"/>
    <property type="match status" value="1"/>
</dbReference>
<feature type="domain" description="ATPase" evidence="1">
    <location>
        <begin position="4"/>
        <end position="205"/>
    </location>
</feature>
<dbReference type="GO" id="GO:0005524">
    <property type="term" value="F:ATP binding"/>
    <property type="evidence" value="ECO:0007669"/>
    <property type="project" value="UniProtKB-KW"/>
</dbReference>
<keyword evidence="3" id="KW-0067">ATP-binding</keyword>
<organism evidence="3 4">
    <name type="scientific">Solibaculum intestinale</name>
    <dbReference type="NCBI Taxonomy" id="3133165"/>
    <lineage>
        <taxon>Bacteria</taxon>
        <taxon>Bacillati</taxon>
        <taxon>Bacillota</taxon>
        <taxon>Clostridia</taxon>
        <taxon>Eubacteriales</taxon>
        <taxon>Oscillospiraceae</taxon>
        <taxon>Solibaculum</taxon>
    </lineage>
</organism>